<accession>A0A1F7X986</accession>
<evidence type="ECO:0000313" key="2">
    <source>
        <dbReference type="EMBL" id="OGM11571.1"/>
    </source>
</evidence>
<evidence type="ECO:0000313" key="3">
    <source>
        <dbReference type="Proteomes" id="UP000177053"/>
    </source>
</evidence>
<keyword evidence="1" id="KW-0812">Transmembrane</keyword>
<gene>
    <name evidence="2" type="ORF">A2Z22_02115</name>
</gene>
<reference evidence="2 3" key="1">
    <citation type="journal article" date="2016" name="Nat. Commun.">
        <title>Thousands of microbial genomes shed light on interconnected biogeochemical processes in an aquifer system.</title>
        <authorList>
            <person name="Anantharaman K."/>
            <person name="Brown C.T."/>
            <person name="Hug L.A."/>
            <person name="Sharon I."/>
            <person name="Castelle C.J."/>
            <person name="Probst A.J."/>
            <person name="Thomas B.C."/>
            <person name="Singh A."/>
            <person name="Wilkins M.J."/>
            <person name="Karaoz U."/>
            <person name="Brodie E.L."/>
            <person name="Williams K.H."/>
            <person name="Hubbard S.S."/>
            <person name="Banfield J.F."/>
        </authorList>
    </citation>
    <scope>NUCLEOTIDE SEQUENCE [LARGE SCALE GENOMIC DNA]</scope>
</reference>
<dbReference type="EMBL" id="MGFS01000015">
    <property type="protein sequence ID" value="OGM11571.1"/>
    <property type="molecule type" value="Genomic_DNA"/>
</dbReference>
<sequence length="148" mass="17776">MTYWQKIIVLFWAIFSFTIFLKGFNESNKKENAYGLTPFLFIFGIFVWGDATVFGIFWFLASITTLLLNDWILFLLVFSVFWVVRSLGETIYWFNQQFSKVIQWPPEKLPFFKFFHNDSIWFVYQIVNQCITVVSIIVSIYLTKLWLK</sequence>
<dbReference type="Proteomes" id="UP000177053">
    <property type="component" value="Unassembled WGS sequence"/>
</dbReference>
<comment type="caution">
    <text evidence="2">The sequence shown here is derived from an EMBL/GenBank/DDBJ whole genome shotgun (WGS) entry which is preliminary data.</text>
</comment>
<feature type="transmembrane region" description="Helical" evidence="1">
    <location>
        <begin position="36"/>
        <end position="60"/>
    </location>
</feature>
<protein>
    <submittedName>
        <fullName evidence="2">Uncharacterized protein</fullName>
    </submittedName>
</protein>
<keyword evidence="1" id="KW-1133">Transmembrane helix</keyword>
<organism evidence="2 3">
    <name type="scientific">Candidatus Woesebacteria bacterium RBG_16_34_12</name>
    <dbReference type="NCBI Taxonomy" id="1802480"/>
    <lineage>
        <taxon>Bacteria</taxon>
        <taxon>Candidatus Woeseibacteriota</taxon>
    </lineage>
</organism>
<name>A0A1F7X986_9BACT</name>
<proteinExistence type="predicted"/>
<keyword evidence="1" id="KW-0472">Membrane</keyword>
<evidence type="ECO:0000256" key="1">
    <source>
        <dbReference type="SAM" id="Phobius"/>
    </source>
</evidence>
<feature type="transmembrane region" description="Helical" evidence="1">
    <location>
        <begin position="72"/>
        <end position="94"/>
    </location>
</feature>
<feature type="transmembrane region" description="Helical" evidence="1">
    <location>
        <begin position="7"/>
        <end position="24"/>
    </location>
</feature>
<feature type="transmembrane region" description="Helical" evidence="1">
    <location>
        <begin position="121"/>
        <end position="142"/>
    </location>
</feature>
<dbReference type="AlphaFoldDB" id="A0A1F7X986"/>